<dbReference type="GeneID" id="67907935"/>
<keyword evidence="2" id="KW-1185">Reference proteome</keyword>
<evidence type="ECO:0000313" key="2">
    <source>
        <dbReference type="Proteomes" id="UP001171606"/>
    </source>
</evidence>
<gene>
    <name evidence="1" type="ORF">QZM52_00060</name>
</gene>
<comment type="caution">
    <text evidence="1">The sequence shown here is derived from an EMBL/GenBank/DDBJ whole genome shotgun (WGS) entry which is preliminary data.</text>
</comment>
<proteinExistence type="predicted"/>
<accession>A0ABT8P3K8</accession>
<dbReference type="RefSeq" id="WP_069260304.1">
    <property type="nucleotide sequence ID" value="NZ_CP013403.1"/>
</dbReference>
<sequence length="61" mass="6839">MLRIKGQPFAILQLNVPALYEALVIGVTNQLPKLVWQRMEKIGDLISGGIGPDTRQRDLPR</sequence>
<name>A0ABT8P3K8_9BURK</name>
<reference evidence="1" key="1">
    <citation type="submission" date="2023-07" db="EMBL/GenBank/DDBJ databases">
        <title>A collection of bacterial strains from the Burkholderia cepacia Research Laboratory and Repository.</title>
        <authorList>
            <person name="Lipuma J."/>
            <person name="Spilker T."/>
            <person name="Caverly L."/>
        </authorList>
    </citation>
    <scope>NUCLEOTIDE SEQUENCE</scope>
    <source>
        <strain evidence="1">AU42020</strain>
    </source>
</reference>
<dbReference type="EMBL" id="JAUJSQ010000001">
    <property type="protein sequence ID" value="MDN7929671.1"/>
    <property type="molecule type" value="Genomic_DNA"/>
</dbReference>
<evidence type="ECO:0000313" key="1">
    <source>
        <dbReference type="EMBL" id="MDN7929671.1"/>
    </source>
</evidence>
<dbReference type="Proteomes" id="UP001171606">
    <property type="component" value="Unassembled WGS sequence"/>
</dbReference>
<protein>
    <submittedName>
        <fullName evidence="1">Uncharacterized protein</fullName>
    </submittedName>
</protein>
<organism evidence="1 2">
    <name type="scientific">Burkholderia metallica</name>
    <dbReference type="NCBI Taxonomy" id="488729"/>
    <lineage>
        <taxon>Bacteria</taxon>
        <taxon>Pseudomonadati</taxon>
        <taxon>Pseudomonadota</taxon>
        <taxon>Betaproteobacteria</taxon>
        <taxon>Burkholderiales</taxon>
        <taxon>Burkholderiaceae</taxon>
        <taxon>Burkholderia</taxon>
        <taxon>Burkholderia cepacia complex</taxon>
    </lineage>
</organism>